<dbReference type="SUPFAM" id="SSF116734">
    <property type="entry name" value="DNA methylase specificity domain"/>
    <property type="match status" value="2"/>
</dbReference>
<keyword evidence="5" id="KW-0378">Hydrolase</keyword>
<evidence type="ECO:0000313" key="5">
    <source>
        <dbReference type="EMBL" id="QSE98648.1"/>
    </source>
</evidence>
<feature type="domain" description="Type I restriction modification DNA specificity" evidence="4">
    <location>
        <begin position="217"/>
        <end position="397"/>
    </location>
</feature>
<name>A0A974WJ08_9BACT</name>
<dbReference type="AlphaFoldDB" id="A0A974WJ08"/>
<dbReference type="KEGG" id="fuv:JR347_06100"/>
<evidence type="ECO:0000256" key="3">
    <source>
        <dbReference type="ARBA" id="ARBA00023125"/>
    </source>
</evidence>
<dbReference type="PANTHER" id="PTHR30408">
    <property type="entry name" value="TYPE-1 RESTRICTION ENZYME ECOKI SPECIFICITY PROTEIN"/>
    <property type="match status" value="1"/>
</dbReference>
<dbReference type="EMBL" id="CP070608">
    <property type="protein sequence ID" value="QSE98648.1"/>
    <property type="molecule type" value="Genomic_DNA"/>
</dbReference>
<dbReference type="GO" id="GO:0003677">
    <property type="term" value="F:DNA binding"/>
    <property type="evidence" value="ECO:0007669"/>
    <property type="project" value="UniProtKB-KW"/>
</dbReference>
<keyword evidence="5" id="KW-0540">Nuclease</keyword>
<proteinExistence type="inferred from homology"/>
<reference evidence="5" key="1">
    <citation type="submission" date="2021-02" db="EMBL/GenBank/DDBJ databases">
        <title>Fulvivirga sp. S481 isolated from sea water.</title>
        <authorList>
            <person name="Bae S.S."/>
            <person name="Baek K."/>
        </authorList>
    </citation>
    <scope>NUCLEOTIDE SEQUENCE</scope>
    <source>
        <strain evidence="5">S481</strain>
    </source>
</reference>
<evidence type="ECO:0000259" key="4">
    <source>
        <dbReference type="Pfam" id="PF01420"/>
    </source>
</evidence>
<dbReference type="Proteomes" id="UP000662783">
    <property type="component" value="Chromosome"/>
</dbReference>
<dbReference type="InterPro" id="IPR052021">
    <property type="entry name" value="Type-I_RS_S_subunit"/>
</dbReference>
<protein>
    <submittedName>
        <fullName evidence="5">Restriction endonuclease subunit S</fullName>
    </submittedName>
</protein>
<gene>
    <name evidence="5" type="ORF">JR347_06100</name>
</gene>
<dbReference type="InterPro" id="IPR044946">
    <property type="entry name" value="Restrct_endonuc_typeI_TRD_sf"/>
</dbReference>
<dbReference type="GO" id="GO:0004519">
    <property type="term" value="F:endonuclease activity"/>
    <property type="evidence" value="ECO:0007669"/>
    <property type="project" value="UniProtKB-KW"/>
</dbReference>
<dbReference type="Gene3D" id="3.90.220.20">
    <property type="entry name" value="DNA methylase specificity domains"/>
    <property type="match status" value="2"/>
</dbReference>
<dbReference type="CDD" id="cd17256">
    <property type="entry name" value="RMtype1_S_EcoJA65PI-TRD1-CR1_like"/>
    <property type="match status" value="1"/>
</dbReference>
<evidence type="ECO:0000256" key="2">
    <source>
        <dbReference type="ARBA" id="ARBA00022747"/>
    </source>
</evidence>
<keyword evidence="5" id="KW-0255">Endonuclease</keyword>
<sequence length="425" mass="47723">MPNNWKTYKLSELTNKIGSGATPRGGKEAYKDSGISLIRSQNVLDFSFSTNGLAFIDEKQAEGLKNVTVESRDVLLNITGDSVARVCQVPEKWLPARVNQHVAIVRANREKLSPEFLKYSLLSKANKEYLLTLASAGATRNAITKSMIEDFEISIPDLKEQKAIASILSSLDDKIELNLQMNKTLEEMAMTMYKHWFVDFGPFKDGKFIDSELGPIPEGWEVLPLSEITSKITDGAHHSPKSVENGYPMASVKDMTDWGFTIDTCRKISDNDYQKLVAQGCQPRKDDILIAKDGSYLKHAFVVERDLDIALLSSIAILKPNFKMHPHLINLYLKLDEVKERMKSIVSGAVIQRIVLKDFRKFSVLVPEIKVQKEVLETINPLISQCWLNNSENQTLTNLRDTLLPKLISGEVGVKDVEQKVAEVL</sequence>
<dbReference type="REBASE" id="459942">
    <property type="entry name" value="S.FspS481ORF6085P"/>
</dbReference>
<dbReference type="Gene3D" id="1.10.287.1120">
    <property type="entry name" value="Bipartite methylase S protein"/>
    <property type="match status" value="1"/>
</dbReference>
<accession>A0A974WJ08</accession>
<dbReference type="InterPro" id="IPR000055">
    <property type="entry name" value="Restrct_endonuc_typeI_TRD"/>
</dbReference>
<feature type="domain" description="Type I restriction modification DNA specificity" evidence="4">
    <location>
        <begin position="2"/>
        <end position="186"/>
    </location>
</feature>
<organism evidence="5 6">
    <name type="scientific">Fulvivirga lutea</name>
    <dbReference type="NCBI Taxonomy" id="2810512"/>
    <lineage>
        <taxon>Bacteria</taxon>
        <taxon>Pseudomonadati</taxon>
        <taxon>Bacteroidota</taxon>
        <taxon>Cytophagia</taxon>
        <taxon>Cytophagales</taxon>
        <taxon>Fulvivirgaceae</taxon>
        <taxon>Fulvivirga</taxon>
    </lineage>
</organism>
<dbReference type="RefSeq" id="WP_205723162.1">
    <property type="nucleotide sequence ID" value="NZ_CP070608.1"/>
</dbReference>
<keyword evidence="3" id="KW-0238">DNA-binding</keyword>
<comment type="similarity">
    <text evidence="1">Belongs to the type-I restriction system S methylase family.</text>
</comment>
<dbReference type="GO" id="GO:0009307">
    <property type="term" value="P:DNA restriction-modification system"/>
    <property type="evidence" value="ECO:0007669"/>
    <property type="project" value="UniProtKB-KW"/>
</dbReference>
<evidence type="ECO:0000256" key="1">
    <source>
        <dbReference type="ARBA" id="ARBA00010923"/>
    </source>
</evidence>
<evidence type="ECO:0000313" key="6">
    <source>
        <dbReference type="Proteomes" id="UP000662783"/>
    </source>
</evidence>
<keyword evidence="2" id="KW-0680">Restriction system</keyword>
<dbReference type="PANTHER" id="PTHR30408:SF12">
    <property type="entry name" value="TYPE I RESTRICTION ENZYME MJAVIII SPECIFICITY SUBUNIT"/>
    <property type="match status" value="1"/>
</dbReference>
<keyword evidence="6" id="KW-1185">Reference proteome</keyword>
<dbReference type="Pfam" id="PF01420">
    <property type="entry name" value="Methylase_S"/>
    <property type="match status" value="2"/>
</dbReference>